<evidence type="ECO:0000256" key="3">
    <source>
        <dbReference type="ARBA" id="ARBA00022729"/>
    </source>
</evidence>
<reference evidence="9 10" key="1">
    <citation type="submission" date="2014-04" db="EMBL/GenBank/DDBJ databases">
        <authorList>
            <person name="Sears C."/>
            <person name="Carroll K."/>
            <person name="Sack B.R."/>
            <person name="Qadri F."/>
            <person name="Myers L.L."/>
            <person name="Chung G.-T."/>
            <person name="Escheverria P."/>
            <person name="Fraser C.M."/>
            <person name="Sadzewicz L."/>
            <person name="Shefchek K.A."/>
            <person name="Tallon L."/>
            <person name="Das S.P."/>
            <person name="Daugherty S."/>
            <person name="Mongodin E.F."/>
        </authorList>
    </citation>
    <scope>NUCLEOTIDE SEQUENCE [LARGE SCALE GENOMIC DNA]</scope>
    <source>
        <strain evidence="9 10">3978 T3 ii</strain>
    </source>
</reference>
<dbReference type="GO" id="GO:0009279">
    <property type="term" value="C:cell outer membrane"/>
    <property type="evidence" value="ECO:0007669"/>
    <property type="project" value="UniProtKB-SubCell"/>
</dbReference>
<accession>A0A078SPA7</accession>
<organism evidence="9 10">
    <name type="scientific">Bacteroides uniformis str. 3978 T3 ii</name>
    <dbReference type="NCBI Taxonomy" id="1339349"/>
    <lineage>
        <taxon>Bacteria</taxon>
        <taxon>Pseudomonadati</taxon>
        <taxon>Bacteroidota</taxon>
        <taxon>Bacteroidia</taxon>
        <taxon>Bacteroidales</taxon>
        <taxon>Bacteroidaceae</taxon>
        <taxon>Bacteroides</taxon>
    </lineage>
</organism>
<evidence type="ECO:0000256" key="5">
    <source>
        <dbReference type="ARBA" id="ARBA00023237"/>
    </source>
</evidence>
<feature type="chain" id="PRO_5001745158" evidence="6">
    <location>
        <begin position="22"/>
        <end position="520"/>
    </location>
</feature>
<dbReference type="EMBL" id="JNHN01000025">
    <property type="protein sequence ID" value="KDS63837.1"/>
    <property type="molecule type" value="Genomic_DNA"/>
</dbReference>
<feature type="domain" description="RagB/SusD" evidence="7">
    <location>
        <begin position="316"/>
        <end position="484"/>
    </location>
</feature>
<feature type="signal peptide" evidence="6">
    <location>
        <begin position="1"/>
        <end position="21"/>
    </location>
</feature>
<evidence type="ECO:0000259" key="7">
    <source>
        <dbReference type="Pfam" id="PF07980"/>
    </source>
</evidence>
<name>A0A078SPA7_BACUN</name>
<sequence>MNKILKVLALGAMALSTTACSDFLEVNPRTQVSETEFYKTEDDMMKGLYAVINEMQTRMPEVWSYSSLLGDESETGGGIGEGSYKTKWDTFTYDATSCFGAWGYGSWWNEWDFGLFNGVIAANLLIDKLAGCNLNADFVNSISAEARFYRAIFYYHLFMGYEQFPLIKHYLAASEMYSVAKGTREEIYEFMMGDLDDEVTKYLPQRSATQQGRVCRDAAKLLRAKIILFHRDETKYQVALNDMKEIITSGRYRLNPDYQNLWVKDGEWCAESIFEVCYAGNNSGEGFGLARSLGGRNIVDPRSAEQGGLGEGYGQNTMPSTVYNMFKEGDTRREGTVIVYADEAKKVAEMVAKGELPAGSAFQVSDQQENYEGLGHYKIHPRKETTSTVNPTDNYYNSWRIYRYADVLLLAVELDVRINGTASADAQGWFDQVRDRAFKDKEHRINLAGKSKQELLDILFEERGYEFMDEMQRWFDILRFDKGTEILGNKGWTEKFRYFPIDQSEMDRAKGGLTQNPGWL</sequence>
<protein>
    <submittedName>
        <fullName evidence="9">Starch-binding associating with outer membrane family protein</fullName>
    </submittedName>
</protein>
<comment type="subcellular location">
    <subcellularLocation>
        <location evidence="1">Cell outer membrane</location>
    </subcellularLocation>
</comment>
<dbReference type="Pfam" id="PF07980">
    <property type="entry name" value="SusD_RagB"/>
    <property type="match status" value="1"/>
</dbReference>
<keyword evidence="4" id="KW-0472">Membrane</keyword>
<evidence type="ECO:0000256" key="1">
    <source>
        <dbReference type="ARBA" id="ARBA00004442"/>
    </source>
</evidence>
<gene>
    <name evidence="9" type="ORF">M094_3372</name>
</gene>
<evidence type="ECO:0000313" key="9">
    <source>
        <dbReference type="EMBL" id="KDS63837.1"/>
    </source>
</evidence>
<dbReference type="Pfam" id="PF14322">
    <property type="entry name" value="SusD-like_3"/>
    <property type="match status" value="1"/>
</dbReference>
<evidence type="ECO:0000256" key="2">
    <source>
        <dbReference type="ARBA" id="ARBA00006275"/>
    </source>
</evidence>
<keyword evidence="3 6" id="KW-0732">Signal</keyword>
<dbReference type="InterPro" id="IPR033985">
    <property type="entry name" value="SusD-like_N"/>
</dbReference>
<dbReference type="SUPFAM" id="SSF48452">
    <property type="entry name" value="TPR-like"/>
    <property type="match status" value="1"/>
</dbReference>
<dbReference type="PROSITE" id="PS51257">
    <property type="entry name" value="PROKAR_LIPOPROTEIN"/>
    <property type="match status" value="1"/>
</dbReference>
<comment type="caution">
    <text evidence="9">The sequence shown here is derived from an EMBL/GenBank/DDBJ whole genome shotgun (WGS) entry which is preliminary data.</text>
</comment>
<dbReference type="InterPro" id="IPR012944">
    <property type="entry name" value="SusD_RagB_dom"/>
</dbReference>
<dbReference type="Gene3D" id="1.25.40.390">
    <property type="match status" value="1"/>
</dbReference>
<dbReference type="Proteomes" id="UP000028013">
    <property type="component" value="Unassembled WGS sequence"/>
</dbReference>
<dbReference type="PATRIC" id="fig|1339349.3.peg.259"/>
<evidence type="ECO:0000256" key="6">
    <source>
        <dbReference type="SAM" id="SignalP"/>
    </source>
</evidence>
<dbReference type="InterPro" id="IPR011990">
    <property type="entry name" value="TPR-like_helical_dom_sf"/>
</dbReference>
<dbReference type="AlphaFoldDB" id="A0A078SPA7"/>
<keyword evidence="5" id="KW-0998">Cell outer membrane</keyword>
<comment type="similarity">
    <text evidence="2">Belongs to the SusD family.</text>
</comment>
<evidence type="ECO:0000313" key="10">
    <source>
        <dbReference type="Proteomes" id="UP000028013"/>
    </source>
</evidence>
<evidence type="ECO:0000259" key="8">
    <source>
        <dbReference type="Pfam" id="PF14322"/>
    </source>
</evidence>
<proteinExistence type="inferred from homology"/>
<feature type="domain" description="SusD-like N-terminal" evidence="8">
    <location>
        <begin position="104"/>
        <end position="227"/>
    </location>
</feature>
<dbReference type="RefSeq" id="WP_035449090.1">
    <property type="nucleotide sequence ID" value="NZ_JNHN01000025.1"/>
</dbReference>
<evidence type="ECO:0000256" key="4">
    <source>
        <dbReference type="ARBA" id="ARBA00023136"/>
    </source>
</evidence>